<organism evidence="1">
    <name type="scientific">Fusarium pseudograminearum CS3427</name>
    <dbReference type="NCBI Taxonomy" id="1318457"/>
    <lineage>
        <taxon>Eukaryota</taxon>
        <taxon>Fungi</taxon>
        <taxon>Dikarya</taxon>
        <taxon>Ascomycota</taxon>
        <taxon>Pezizomycotina</taxon>
        <taxon>Sordariomycetes</taxon>
        <taxon>Hypocreomycetidae</taxon>
        <taxon>Hypocreales</taxon>
        <taxon>Nectriaceae</taxon>
        <taxon>Fusarium</taxon>
    </lineage>
</organism>
<proteinExistence type="predicted"/>
<reference evidence="1" key="1">
    <citation type="submission" date="2013-05" db="EMBL/GenBank/DDBJ databases">
        <title>Draft genome sequences of six wheat associated Fusarium spp. isolates.</title>
        <authorList>
            <person name="Moolhuijzen P.M."/>
            <person name="Manners J.M."/>
            <person name="Wilcox S."/>
            <person name="Bellgard M.I."/>
            <person name="Gardiner D.M."/>
        </authorList>
    </citation>
    <scope>NUCLEOTIDE SEQUENCE</scope>
    <source>
        <strain evidence="1">CS3427</strain>
    </source>
</reference>
<sequence>MSPKDYYCLFLFFLRVFPPKDGNRAEGGRYLRILNSPVH</sequence>
<evidence type="ECO:0000313" key="1">
    <source>
        <dbReference type="EMBL" id="CDL73104.1"/>
    </source>
</evidence>
<accession>W1IBB2</accession>
<gene>
    <name evidence="1" type="ORF">BN847_0125720</name>
</gene>
<protein>
    <submittedName>
        <fullName evidence="1">Unclassified</fullName>
    </submittedName>
</protein>
<name>W1IBB2_FUSPS</name>
<dbReference type="EMBL" id="HG316976">
    <property type="protein sequence ID" value="CDX48409.1"/>
    <property type="molecule type" value="Genomic_DNA"/>
</dbReference>
<dbReference type="AlphaFoldDB" id="W1IBB2"/>
<dbReference type="EMBL" id="CBMD010001697">
    <property type="protein sequence ID" value="CDL73104.1"/>
    <property type="molecule type" value="Genomic_DNA"/>
</dbReference>